<protein>
    <submittedName>
        <fullName evidence="2">Uncharacterized protein</fullName>
    </submittedName>
</protein>
<sequence>MSILEWFAHYWDILIWVILLLVGAGLIRFYLGSRFSFPALIAGLSFIIFLLGKKIERDNQRKSVQDILDKREKAYEEIDNRNTSASDAAQRLRDGSY</sequence>
<evidence type="ECO:0000313" key="3">
    <source>
        <dbReference type="Proteomes" id="UP000642265"/>
    </source>
</evidence>
<feature type="transmembrane region" description="Helical" evidence="1">
    <location>
        <begin position="7"/>
        <end position="29"/>
    </location>
</feature>
<keyword evidence="1" id="KW-0812">Transmembrane</keyword>
<dbReference type="AlphaFoldDB" id="A0A8I0N7M4"/>
<dbReference type="Proteomes" id="UP000642265">
    <property type="component" value="Unassembled WGS sequence"/>
</dbReference>
<gene>
    <name evidence="2" type="ORF">IH622_22970</name>
</gene>
<name>A0A8I0N7M4_BRUAN</name>
<feature type="transmembrane region" description="Helical" evidence="1">
    <location>
        <begin position="35"/>
        <end position="52"/>
    </location>
</feature>
<reference evidence="2" key="1">
    <citation type="submission" date="2020-09" db="EMBL/GenBank/DDBJ databases">
        <authorList>
            <person name="Dalcin Martins P."/>
        </authorList>
    </citation>
    <scope>NUCLEOTIDE SEQUENCE</scope>
    <source>
        <strain evidence="2">MAG47</strain>
    </source>
</reference>
<keyword evidence="1" id="KW-1133">Transmembrane helix</keyword>
<keyword evidence="1" id="KW-0472">Membrane</keyword>
<reference evidence="2" key="2">
    <citation type="submission" date="2020-10" db="EMBL/GenBank/DDBJ databases">
        <title>Enrichment of novel Verrucomicrobia, Bacteroidetes and Krumholzibacteria in an oxygen-limited, methane- and iron-fed bioreactor inoculated with Bothnian Sea sediments.</title>
        <authorList>
            <person name="Martins P.D."/>
            <person name="de Jong A."/>
            <person name="Lenstra W.K."/>
            <person name="van Helmond N.A.G.M."/>
            <person name="Slomp C.P."/>
            <person name="Jetten M.S.M."/>
            <person name="Welte C.U."/>
            <person name="Rasigraf O."/>
        </authorList>
    </citation>
    <scope>NUCLEOTIDE SEQUENCE</scope>
    <source>
        <strain evidence="2">MAG47</strain>
    </source>
</reference>
<evidence type="ECO:0000313" key="2">
    <source>
        <dbReference type="EMBL" id="MBE0563659.1"/>
    </source>
</evidence>
<evidence type="ECO:0000256" key="1">
    <source>
        <dbReference type="SAM" id="Phobius"/>
    </source>
</evidence>
<proteinExistence type="predicted"/>
<organism evidence="2 3">
    <name type="scientific">Brucella anthropi</name>
    <name type="common">Ochrobactrum anthropi</name>
    <dbReference type="NCBI Taxonomy" id="529"/>
    <lineage>
        <taxon>Bacteria</taxon>
        <taxon>Pseudomonadati</taxon>
        <taxon>Pseudomonadota</taxon>
        <taxon>Alphaproteobacteria</taxon>
        <taxon>Hyphomicrobiales</taxon>
        <taxon>Brucellaceae</taxon>
        <taxon>Brucella/Ochrobactrum group</taxon>
        <taxon>Brucella</taxon>
    </lineage>
</organism>
<dbReference type="EMBL" id="JACZKO010000063">
    <property type="protein sequence ID" value="MBE0563659.1"/>
    <property type="molecule type" value="Genomic_DNA"/>
</dbReference>
<accession>A0A8I0N7M4</accession>
<comment type="caution">
    <text evidence="2">The sequence shown here is derived from an EMBL/GenBank/DDBJ whole genome shotgun (WGS) entry which is preliminary data.</text>
</comment>